<dbReference type="Gene3D" id="1.25.40.10">
    <property type="entry name" value="Tetratricopeptide repeat domain"/>
    <property type="match status" value="1"/>
</dbReference>
<comment type="caution">
    <text evidence="2">The sequence shown here is derived from an EMBL/GenBank/DDBJ whole genome shotgun (WGS) entry which is preliminary data.</text>
</comment>
<dbReference type="InterPro" id="IPR019734">
    <property type="entry name" value="TPR_rpt"/>
</dbReference>
<evidence type="ECO:0000259" key="1">
    <source>
        <dbReference type="Pfam" id="PF12770"/>
    </source>
</evidence>
<dbReference type="SMART" id="SM00028">
    <property type="entry name" value="TPR"/>
    <property type="match status" value="4"/>
</dbReference>
<dbReference type="RefSeq" id="WP_184891813.1">
    <property type="nucleotide sequence ID" value="NZ_JACHMX010000001.1"/>
</dbReference>
<proteinExistence type="predicted"/>
<protein>
    <submittedName>
        <fullName evidence="2">Tetratricopeptide (TPR) repeat protein</fullName>
    </submittedName>
</protein>
<gene>
    <name evidence="2" type="ORF">HDA45_000657</name>
</gene>
<feature type="domain" description="CHAT" evidence="1">
    <location>
        <begin position="597"/>
        <end position="823"/>
    </location>
</feature>
<dbReference type="AlphaFoldDB" id="A0A841AVN0"/>
<dbReference type="SUPFAM" id="SSF48452">
    <property type="entry name" value="TPR-like"/>
    <property type="match status" value="2"/>
</dbReference>
<dbReference type="InterPro" id="IPR011990">
    <property type="entry name" value="TPR-like_helical_dom_sf"/>
</dbReference>
<evidence type="ECO:0000313" key="3">
    <source>
        <dbReference type="Proteomes" id="UP000580861"/>
    </source>
</evidence>
<dbReference type="InterPro" id="IPR024983">
    <property type="entry name" value="CHAT_dom"/>
</dbReference>
<dbReference type="EMBL" id="JACHMX010000001">
    <property type="protein sequence ID" value="MBB5850570.1"/>
    <property type="molecule type" value="Genomic_DNA"/>
</dbReference>
<sequence>MRELHRDGIEATNSGHPARGARLLRAAAKLLDRPALADHPGRPTLAARVLSTLGGVEVVLGNSEHGFELLDAAEALPVALGDHGALRQQRGLALILVGRMAEALACFDEAVPLLKRSGEPVALARSLLNRALLHQTAGSVRLALADLDACAEIARAHGAVDGLPRTLAKALQGRGQAKVLTGDIPGALRDFSAAAEVYAEHGEGMLAPLAVDKGRALLAAGLPSEAAAELDLALARFPRLRMDQEHAEAELTRARAALAGGDLAGARRWAGRATRRFRRRGNDTWAAVAALTLLRADFTAGGRMRRVSADAARLATRLAGLGLRNDAETAKLLAARADIALAEPDAARAALADRALPGGPLANRLLRNLARAELAWATGDRRTTLAEARAGLKSLETYRSGFGSLDLRTGVASLGRDLAKAGLTAAWANGSPEVVFRWLERSRAQAFGIQRPHRPDGELADAVAELRQLAGKIRAAELAGASDAEARRRCAELERRIRARGWETEGSALRVSRATYGGVRAKLSKRDSVMLGFLADKERFRALVVDGRQASLVDLGDVAVVSEAVMRLQSDLNAVCGRRLPPALERVIRSSVRRQVTVLAEELLVPLLAKLGDADVVVVPTGVLSIVPWGLLDPLRGRPVTVTPSPSAWLTRCSVPAREPSDHATMLTVAGPGLEHAANEADRVAKVYPRAEVLAGNDATIEATSKALAEYESVHLAAHGHHEQENVLFSRLDLADGPLMAYDVQLLESVPEHVVLSACDIGQAVVRPGDEILGFTAALLYSGSGTVISSVARVDDRAVVQVMESYHRALARGTVPARALADATCGEMLMPLVCFGQ</sequence>
<accession>A0A841AVN0</accession>
<dbReference type="Pfam" id="PF12770">
    <property type="entry name" value="CHAT"/>
    <property type="match status" value="1"/>
</dbReference>
<dbReference type="Proteomes" id="UP000580861">
    <property type="component" value="Unassembled WGS sequence"/>
</dbReference>
<keyword evidence="3" id="KW-1185">Reference proteome</keyword>
<name>A0A841AVN0_9PSEU</name>
<evidence type="ECO:0000313" key="2">
    <source>
        <dbReference type="EMBL" id="MBB5850570.1"/>
    </source>
</evidence>
<reference evidence="2 3" key="1">
    <citation type="submission" date="2020-08" db="EMBL/GenBank/DDBJ databases">
        <title>Sequencing the genomes of 1000 actinobacteria strains.</title>
        <authorList>
            <person name="Klenk H.-P."/>
        </authorList>
    </citation>
    <scope>NUCLEOTIDE SEQUENCE [LARGE SCALE GENOMIC DNA]</scope>
    <source>
        <strain evidence="2 3">DSM 45272</strain>
    </source>
</reference>
<organism evidence="2 3">
    <name type="scientific">Amycolatopsis umgeniensis</name>
    <dbReference type="NCBI Taxonomy" id="336628"/>
    <lineage>
        <taxon>Bacteria</taxon>
        <taxon>Bacillati</taxon>
        <taxon>Actinomycetota</taxon>
        <taxon>Actinomycetes</taxon>
        <taxon>Pseudonocardiales</taxon>
        <taxon>Pseudonocardiaceae</taxon>
        <taxon>Amycolatopsis</taxon>
    </lineage>
</organism>